<keyword evidence="4" id="KW-1185">Reference proteome</keyword>
<feature type="domain" description="SMP-30/Gluconolactonase/LRE-like region" evidence="2">
    <location>
        <begin position="27"/>
        <end position="268"/>
    </location>
</feature>
<comment type="caution">
    <text evidence="3">The sequence shown here is derived from an EMBL/GenBank/DDBJ whole genome shotgun (WGS) entry which is preliminary data.</text>
</comment>
<evidence type="ECO:0000313" key="4">
    <source>
        <dbReference type="Proteomes" id="UP001267638"/>
    </source>
</evidence>
<dbReference type="Pfam" id="PF08450">
    <property type="entry name" value="SGL"/>
    <property type="match status" value="1"/>
</dbReference>
<dbReference type="RefSeq" id="WP_310223672.1">
    <property type="nucleotide sequence ID" value="NZ_JAVDWV010000007.1"/>
</dbReference>
<gene>
    <name evidence="3" type="ORF">J2W40_001756</name>
</gene>
<evidence type="ECO:0000256" key="1">
    <source>
        <dbReference type="ARBA" id="ARBA00008853"/>
    </source>
</evidence>
<dbReference type="InterPro" id="IPR013658">
    <property type="entry name" value="SGL"/>
</dbReference>
<dbReference type="SUPFAM" id="SSF63829">
    <property type="entry name" value="Calcium-dependent phosphotriesterase"/>
    <property type="match status" value="1"/>
</dbReference>
<dbReference type="PANTHER" id="PTHR10907:SF47">
    <property type="entry name" value="REGUCALCIN"/>
    <property type="match status" value="1"/>
</dbReference>
<organism evidence="3 4">
    <name type="scientific">Sphingobium xenophagum</name>
    <dbReference type="NCBI Taxonomy" id="121428"/>
    <lineage>
        <taxon>Bacteria</taxon>
        <taxon>Pseudomonadati</taxon>
        <taxon>Pseudomonadota</taxon>
        <taxon>Alphaproteobacteria</taxon>
        <taxon>Sphingomonadales</taxon>
        <taxon>Sphingomonadaceae</taxon>
        <taxon>Sphingobium</taxon>
    </lineage>
</organism>
<name>A0ABU1X050_SPHXE</name>
<proteinExistence type="inferred from homology"/>
<dbReference type="EMBL" id="JAVDWV010000007">
    <property type="protein sequence ID" value="MDR7154938.1"/>
    <property type="molecule type" value="Genomic_DNA"/>
</dbReference>
<accession>A0ABU1X050</accession>
<sequence>MTISLMPAGAEMVGPTPKSVLSVGAILGEGPIWVARDAALWFVDIKGHCVHRFDPALNVARSWTTPGQVGWIVPTADGMFAVGLQSGIHRFDPASASFRLLHAPEAHLPGNRLNDATVAPDGALWFGSMDDAEKADSGHIYRLHQGTCVNVGLPPVSITNGPALSPDGRTLYHTDTLGRHIWRTTLDADGAIGETSLFTTIEDGAGYPDGPTVDAEGCLWTGLFGGWAVRRYDPAGTLIREIRFPVANITKIAFGGDDLSVAYATTARKGLDMTALTEQPLAGDLFAFDPGVAGLPGHVATI</sequence>
<dbReference type="Gene3D" id="2.120.10.30">
    <property type="entry name" value="TolB, C-terminal domain"/>
    <property type="match status" value="1"/>
</dbReference>
<comment type="similarity">
    <text evidence="1">Belongs to the SMP-30/CGR1 family.</text>
</comment>
<evidence type="ECO:0000313" key="3">
    <source>
        <dbReference type="EMBL" id="MDR7154938.1"/>
    </source>
</evidence>
<dbReference type="PANTHER" id="PTHR10907">
    <property type="entry name" value="REGUCALCIN"/>
    <property type="match status" value="1"/>
</dbReference>
<dbReference type="InterPro" id="IPR011042">
    <property type="entry name" value="6-blade_b-propeller_TolB-like"/>
</dbReference>
<evidence type="ECO:0000259" key="2">
    <source>
        <dbReference type="Pfam" id="PF08450"/>
    </source>
</evidence>
<dbReference type="InterPro" id="IPR005511">
    <property type="entry name" value="SMP-30"/>
</dbReference>
<protein>
    <submittedName>
        <fullName evidence="3">Sugar lactone lactonase YvrE</fullName>
    </submittedName>
</protein>
<dbReference type="Proteomes" id="UP001267638">
    <property type="component" value="Unassembled WGS sequence"/>
</dbReference>
<dbReference type="PRINTS" id="PR01790">
    <property type="entry name" value="SMP30FAMILY"/>
</dbReference>
<reference evidence="3 4" key="1">
    <citation type="submission" date="2023-07" db="EMBL/GenBank/DDBJ databases">
        <title>Sorghum-associated microbial communities from plants grown in Nebraska, USA.</title>
        <authorList>
            <person name="Schachtman D."/>
        </authorList>
    </citation>
    <scope>NUCLEOTIDE SEQUENCE [LARGE SCALE GENOMIC DNA]</scope>
    <source>
        <strain evidence="3 4">4256</strain>
    </source>
</reference>